<dbReference type="SUPFAM" id="SSF54631">
    <property type="entry name" value="CBS-domain pair"/>
    <property type="match status" value="1"/>
</dbReference>
<dbReference type="EMBL" id="LWCA01002194">
    <property type="protein sequence ID" value="OAF64042.1"/>
    <property type="molecule type" value="Genomic_DNA"/>
</dbReference>
<dbReference type="OrthoDB" id="449052at2759"/>
<dbReference type="Gene3D" id="3.10.580.10">
    <property type="entry name" value="CBS-domain"/>
    <property type="match status" value="1"/>
</dbReference>
<dbReference type="InterPro" id="IPR000644">
    <property type="entry name" value="CBS_dom"/>
</dbReference>
<dbReference type="PANTHER" id="PTHR13780">
    <property type="entry name" value="AMP-ACTIVATED PROTEIN KINASE, GAMMA REGULATORY SUBUNIT"/>
    <property type="match status" value="1"/>
</dbReference>
<dbReference type="PANTHER" id="PTHR13780:SF35">
    <property type="entry name" value="LD22662P"/>
    <property type="match status" value="1"/>
</dbReference>
<dbReference type="Pfam" id="PF00571">
    <property type="entry name" value="CBS"/>
    <property type="match status" value="2"/>
</dbReference>
<feature type="domain" description="CBS" evidence="6">
    <location>
        <begin position="125"/>
        <end position="168"/>
    </location>
</feature>
<evidence type="ECO:0000256" key="3">
    <source>
        <dbReference type="ARBA" id="ARBA00023122"/>
    </source>
</evidence>
<keyword evidence="2" id="KW-0677">Repeat</keyword>
<reference evidence="7 8" key="1">
    <citation type="submission" date="2016-04" db="EMBL/GenBank/DDBJ databases">
        <title>The genome of Intoshia linei affirms orthonectids as highly simplified spiralians.</title>
        <authorList>
            <person name="Mikhailov K.V."/>
            <person name="Slusarev G.S."/>
            <person name="Nikitin M.A."/>
            <person name="Logacheva M.D."/>
            <person name="Penin A."/>
            <person name="Aleoshin V."/>
            <person name="Panchin Y.V."/>
        </authorList>
    </citation>
    <scope>NUCLEOTIDE SEQUENCE [LARGE SCALE GENOMIC DNA]</scope>
    <source>
        <strain evidence="7">Intl2013</strain>
        <tissue evidence="7">Whole animal</tissue>
    </source>
</reference>
<dbReference type="GO" id="GO:0005737">
    <property type="term" value="C:cytoplasm"/>
    <property type="evidence" value="ECO:0007669"/>
    <property type="project" value="TreeGrafter"/>
</dbReference>
<feature type="non-terminal residue" evidence="7">
    <location>
        <position position="168"/>
    </location>
</feature>
<evidence type="ECO:0000313" key="8">
    <source>
        <dbReference type="Proteomes" id="UP000078046"/>
    </source>
</evidence>
<comment type="similarity">
    <text evidence="1">Belongs to the 5'-AMP-activated protein kinase gamma subunit family.</text>
</comment>
<dbReference type="GO" id="GO:0005634">
    <property type="term" value="C:nucleus"/>
    <property type="evidence" value="ECO:0007669"/>
    <property type="project" value="TreeGrafter"/>
</dbReference>
<comment type="caution">
    <text evidence="7">The sequence shown here is derived from an EMBL/GenBank/DDBJ whole genome shotgun (WGS) entry which is preliminary data.</text>
</comment>
<feature type="domain" description="CBS" evidence="6">
    <location>
        <begin position="43"/>
        <end position="102"/>
    </location>
</feature>
<name>A0A177ARA1_9BILA</name>
<evidence type="ECO:0000259" key="6">
    <source>
        <dbReference type="PROSITE" id="PS51371"/>
    </source>
</evidence>
<dbReference type="SMART" id="SM00116">
    <property type="entry name" value="CBS"/>
    <property type="match status" value="2"/>
</dbReference>
<dbReference type="GO" id="GO:0016208">
    <property type="term" value="F:AMP binding"/>
    <property type="evidence" value="ECO:0007669"/>
    <property type="project" value="TreeGrafter"/>
</dbReference>
<evidence type="ECO:0000256" key="1">
    <source>
        <dbReference type="ARBA" id="ARBA00006750"/>
    </source>
</evidence>
<evidence type="ECO:0000313" key="7">
    <source>
        <dbReference type="EMBL" id="OAF64042.1"/>
    </source>
</evidence>
<gene>
    <name evidence="7" type="ORF">A3Q56_08255</name>
</gene>
<accession>A0A177ARA1</accession>
<keyword evidence="8" id="KW-1185">Reference proteome</keyword>
<protein>
    <recommendedName>
        <fullName evidence="6">CBS domain-containing protein</fullName>
    </recommendedName>
</protein>
<dbReference type="GO" id="GO:0019887">
    <property type="term" value="F:protein kinase regulator activity"/>
    <property type="evidence" value="ECO:0007669"/>
    <property type="project" value="TreeGrafter"/>
</dbReference>
<dbReference type="AlphaFoldDB" id="A0A177ARA1"/>
<evidence type="ECO:0000256" key="4">
    <source>
        <dbReference type="ARBA" id="ARBA00025878"/>
    </source>
</evidence>
<keyword evidence="3 5" id="KW-0129">CBS domain</keyword>
<organism evidence="7 8">
    <name type="scientific">Intoshia linei</name>
    <dbReference type="NCBI Taxonomy" id="1819745"/>
    <lineage>
        <taxon>Eukaryota</taxon>
        <taxon>Metazoa</taxon>
        <taxon>Spiralia</taxon>
        <taxon>Lophotrochozoa</taxon>
        <taxon>Mesozoa</taxon>
        <taxon>Orthonectida</taxon>
        <taxon>Rhopaluridae</taxon>
        <taxon>Intoshia</taxon>
    </lineage>
</organism>
<dbReference type="GO" id="GO:0019901">
    <property type="term" value="F:protein kinase binding"/>
    <property type="evidence" value="ECO:0007669"/>
    <property type="project" value="TreeGrafter"/>
</dbReference>
<comment type="subunit">
    <text evidence="4">AMPK is a heterotrimer of an alpha catalytic subunit (PRKAA1 or PRKAA2), a beta (PRKAB1 or PRKAB2) and a gamma non-catalytic subunits (PRKAG1, PRKAG2 or PRKAG3). Interacts with FNIP1 and FNIP2.</text>
</comment>
<evidence type="ECO:0000256" key="2">
    <source>
        <dbReference type="ARBA" id="ARBA00022737"/>
    </source>
</evidence>
<dbReference type="GO" id="GO:0031588">
    <property type="term" value="C:nucleotide-activated protein kinase complex"/>
    <property type="evidence" value="ECO:0007669"/>
    <property type="project" value="TreeGrafter"/>
</dbReference>
<dbReference type="InterPro" id="IPR046342">
    <property type="entry name" value="CBS_dom_sf"/>
</dbReference>
<dbReference type="Proteomes" id="UP000078046">
    <property type="component" value="Unassembled WGS sequence"/>
</dbReference>
<proteinExistence type="inferred from homology"/>
<dbReference type="PROSITE" id="PS51371">
    <property type="entry name" value="CBS"/>
    <property type="match status" value="2"/>
</dbReference>
<dbReference type="InterPro" id="IPR050511">
    <property type="entry name" value="AMPK_gamma/SDS23_families"/>
</dbReference>
<sequence length="168" mass="19377">MSKKNKKTTSGEENSDSLCPELKTNASITRFMKSHICYDLMPMSGKLVTLDKKLVIKRAFYALMDNSIRAAPLWDSIEHEHIGMLTATDLIKIILKFSEMKLVENVNKKWLKAQTIEYWKECIGYKRSFHSISPESTLYEAIEMLIKYKVHRLPITDTETSNVLSIIT</sequence>
<evidence type="ECO:0000256" key="5">
    <source>
        <dbReference type="PROSITE-ProRule" id="PRU00703"/>
    </source>
</evidence>